<dbReference type="Gene3D" id="3.40.430.10">
    <property type="entry name" value="Dihydrofolate Reductase, subunit A"/>
    <property type="match status" value="1"/>
</dbReference>
<comment type="pathway">
    <text evidence="1">Cofactor biosynthesis; riboflavin biosynthesis.</text>
</comment>
<evidence type="ECO:0000256" key="3">
    <source>
        <dbReference type="ARBA" id="ARBA00023002"/>
    </source>
</evidence>
<dbReference type="InterPro" id="IPR002734">
    <property type="entry name" value="RibDG_C"/>
</dbReference>
<proteinExistence type="predicted"/>
<feature type="non-terminal residue" evidence="5">
    <location>
        <position position="1"/>
    </location>
</feature>
<comment type="caution">
    <text evidence="5">The sequence shown here is derived from an EMBL/GenBank/DDBJ whole genome shotgun (WGS) entry which is preliminary data.</text>
</comment>
<evidence type="ECO:0000256" key="1">
    <source>
        <dbReference type="ARBA" id="ARBA00005104"/>
    </source>
</evidence>
<dbReference type="GO" id="GO:0008703">
    <property type="term" value="F:5-amino-6-(5-phosphoribosylamino)uracil reductase activity"/>
    <property type="evidence" value="ECO:0007669"/>
    <property type="project" value="InterPro"/>
</dbReference>
<gene>
    <name evidence="5" type="ORF">S03H2_70839</name>
</gene>
<dbReference type="PANTHER" id="PTHR38011:SF7">
    <property type="entry name" value="2,5-DIAMINO-6-RIBOSYLAMINO-4(3H)-PYRIMIDINONE 5'-PHOSPHATE REDUCTASE"/>
    <property type="match status" value="1"/>
</dbReference>
<dbReference type="InterPro" id="IPR050765">
    <property type="entry name" value="Riboflavin_Biosynth_HTPR"/>
</dbReference>
<dbReference type="Pfam" id="PF01872">
    <property type="entry name" value="RibD_C"/>
    <property type="match status" value="1"/>
</dbReference>
<protein>
    <recommendedName>
        <fullName evidence="4">Bacterial bifunctional deaminase-reductase C-terminal domain-containing protein</fullName>
    </recommendedName>
</protein>
<feature type="domain" description="Bacterial bifunctional deaminase-reductase C-terminal" evidence="4">
    <location>
        <begin position="1"/>
        <end position="110"/>
    </location>
</feature>
<keyword evidence="3" id="KW-0560">Oxidoreductase</keyword>
<keyword evidence="2" id="KW-0521">NADP</keyword>
<name>X1JRF0_9ZZZZ</name>
<organism evidence="5">
    <name type="scientific">marine sediment metagenome</name>
    <dbReference type="NCBI Taxonomy" id="412755"/>
    <lineage>
        <taxon>unclassified sequences</taxon>
        <taxon>metagenomes</taxon>
        <taxon>ecological metagenomes</taxon>
    </lineage>
</organism>
<dbReference type="GO" id="GO:0009231">
    <property type="term" value="P:riboflavin biosynthetic process"/>
    <property type="evidence" value="ECO:0007669"/>
    <property type="project" value="InterPro"/>
</dbReference>
<dbReference type="SUPFAM" id="SSF53597">
    <property type="entry name" value="Dihydrofolate reductase-like"/>
    <property type="match status" value="1"/>
</dbReference>
<dbReference type="EMBL" id="BARU01047203">
    <property type="protein sequence ID" value="GAH97326.1"/>
    <property type="molecule type" value="Genomic_DNA"/>
</dbReference>
<evidence type="ECO:0000259" key="4">
    <source>
        <dbReference type="Pfam" id="PF01872"/>
    </source>
</evidence>
<accession>X1JRF0</accession>
<evidence type="ECO:0000256" key="2">
    <source>
        <dbReference type="ARBA" id="ARBA00022857"/>
    </source>
</evidence>
<evidence type="ECO:0000313" key="5">
    <source>
        <dbReference type="EMBL" id="GAH97326.1"/>
    </source>
</evidence>
<feature type="non-terminal residue" evidence="5">
    <location>
        <position position="111"/>
    </location>
</feature>
<dbReference type="PANTHER" id="PTHR38011">
    <property type="entry name" value="DIHYDROFOLATE REDUCTASE FAMILY PROTEIN (AFU_ORTHOLOGUE AFUA_8G06820)"/>
    <property type="match status" value="1"/>
</dbReference>
<sequence length="111" mass="12070">RIVLDSKLRIPLDCELLATAKKVPLLILTSRQTVQTNPQTAEAISKKGAELLVFPDTPGQSNLCFLLDELSKRGIAQLLVEGGPTVISSFLREGLADEICVYIAPKILGRQ</sequence>
<dbReference type="InterPro" id="IPR024072">
    <property type="entry name" value="DHFR-like_dom_sf"/>
</dbReference>
<dbReference type="AlphaFoldDB" id="X1JRF0"/>
<reference evidence="5" key="1">
    <citation type="journal article" date="2014" name="Front. Microbiol.">
        <title>High frequency of phylogenetically diverse reductive dehalogenase-homologous genes in deep subseafloor sedimentary metagenomes.</title>
        <authorList>
            <person name="Kawai M."/>
            <person name="Futagami T."/>
            <person name="Toyoda A."/>
            <person name="Takaki Y."/>
            <person name="Nishi S."/>
            <person name="Hori S."/>
            <person name="Arai W."/>
            <person name="Tsubouchi T."/>
            <person name="Morono Y."/>
            <person name="Uchiyama I."/>
            <person name="Ito T."/>
            <person name="Fujiyama A."/>
            <person name="Inagaki F."/>
            <person name="Takami H."/>
        </authorList>
    </citation>
    <scope>NUCLEOTIDE SEQUENCE</scope>
    <source>
        <strain evidence="5">Expedition CK06-06</strain>
    </source>
</reference>